<name>A0ABZ2QEC7_9ACTN</name>
<organism evidence="6 7">
    <name type="scientific">Streptomyces sirii</name>
    <dbReference type="NCBI Taxonomy" id="3127701"/>
    <lineage>
        <taxon>Bacteria</taxon>
        <taxon>Bacillati</taxon>
        <taxon>Actinomycetota</taxon>
        <taxon>Actinomycetes</taxon>
        <taxon>Kitasatosporales</taxon>
        <taxon>Streptomycetaceae</taxon>
        <taxon>Streptomyces</taxon>
    </lineage>
</organism>
<feature type="domain" description="Aminotransferase class I/classII large" evidence="5">
    <location>
        <begin position="84"/>
        <end position="430"/>
    </location>
</feature>
<keyword evidence="3" id="KW-0808">Transferase</keyword>
<dbReference type="InterPro" id="IPR015422">
    <property type="entry name" value="PyrdxlP-dep_Trfase_small"/>
</dbReference>
<dbReference type="Gene3D" id="3.40.640.10">
    <property type="entry name" value="Type I PLP-dependent aspartate aminotransferase-like (Major domain)"/>
    <property type="match status" value="1"/>
</dbReference>
<proteinExistence type="predicted"/>
<evidence type="ECO:0000313" key="7">
    <source>
        <dbReference type="Proteomes" id="UP001626628"/>
    </source>
</evidence>
<evidence type="ECO:0000256" key="2">
    <source>
        <dbReference type="ARBA" id="ARBA00022576"/>
    </source>
</evidence>
<gene>
    <name evidence="6" type="ORF">WAB15_00315</name>
</gene>
<keyword evidence="2 6" id="KW-0032">Aminotransferase</keyword>
<evidence type="ECO:0000256" key="3">
    <source>
        <dbReference type="ARBA" id="ARBA00022679"/>
    </source>
</evidence>
<dbReference type="Pfam" id="PF00155">
    <property type="entry name" value="Aminotran_1_2"/>
    <property type="match status" value="1"/>
</dbReference>
<accession>A0ABZ2QEC7</accession>
<dbReference type="RefSeq" id="WP_407284814.1">
    <property type="nucleotide sequence ID" value="NZ_CP147982.1"/>
</dbReference>
<dbReference type="PANTHER" id="PTHR42790:SF19">
    <property type="entry name" value="KYNURENINE_ALPHA-AMINOADIPATE AMINOTRANSFERASE, MITOCHONDRIAL"/>
    <property type="match status" value="1"/>
</dbReference>
<dbReference type="Proteomes" id="UP001626628">
    <property type="component" value="Chromosome"/>
</dbReference>
<evidence type="ECO:0000259" key="5">
    <source>
        <dbReference type="Pfam" id="PF00155"/>
    </source>
</evidence>
<dbReference type="InterPro" id="IPR050859">
    <property type="entry name" value="Class-I_PLP-dep_aminotransf"/>
</dbReference>
<reference evidence="6 7" key="1">
    <citation type="submission" date="2024-03" db="EMBL/GenBank/DDBJ databases">
        <title>The complete genome of Streptomyces sirii sp.nov.</title>
        <authorList>
            <person name="Zakalyukina Y.V."/>
            <person name="Belik A.R."/>
            <person name="Biryukov M.V."/>
            <person name="Baturina O.A."/>
            <person name="Kabilov M.R."/>
        </authorList>
    </citation>
    <scope>NUCLEOTIDE SEQUENCE [LARGE SCALE GENOMIC DNA]</scope>
    <source>
        <strain evidence="6 7">BP-8</strain>
    </source>
</reference>
<protein>
    <submittedName>
        <fullName evidence="6">PLP-dependent aminotransferase family protein</fullName>
    </submittedName>
</protein>
<dbReference type="EMBL" id="CP147982">
    <property type="protein sequence ID" value="WXK74556.1"/>
    <property type="molecule type" value="Genomic_DNA"/>
</dbReference>
<dbReference type="SUPFAM" id="SSF53383">
    <property type="entry name" value="PLP-dependent transferases"/>
    <property type="match status" value="1"/>
</dbReference>
<sequence length="439" mass="48200">MTDASPTTVLSAERLHGSLGDPLMEVMNFLNEVTSRYPDAISFGPGRPYEGLFEVDRIGDYLDAYRRYLAEEAGHTPDEIRTLLFQYGRTNGQIHELVARALRNDEGIEADPRSLVVTVGCQEGMFLVLRALFADPADVLLVSSPCYVGITGAARLLDIETVHVPEGERGADPDALRETVAALRAAGKRPRAFYVVPDFSNPTGSCLPTADRRRLLEVAEEADLLLLEDNPYGFFTRTGTGLPTLKALDTRRRVIYLGSFAKTCFPGARVGYVIADQHVQAADGGRTLLADELSKIKGMVTVNTPALSQAVIGGMLLTHDFRLREANKPAADFYQENLAVLLDRLDTLLPRERREAAGISWNVPEGGFFLTLALPVAADNDLLEASAREHGVIWTPMNYFYPPGDGGRHQIRLSLSYLTPAQIAEGARRLVELLERSCL</sequence>
<dbReference type="CDD" id="cd00609">
    <property type="entry name" value="AAT_like"/>
    <property type="match status" value="1"/>
</dbReference>
<evidence type="ECO:0000313" key="6">
    <source>
        <dbReference type="EMBL" id="WXK74556.1"/>
    </source>
</evidence>
<dbReference type="InterPro" id="IPR015424">
    <property type="entry name" value="PyrdxlP-dep_Trfase"/>
</dbReference>
<evidence type="ECO:0000256" key="1">
    <source>
        <dbReference type="ARBA" id="ARBA00001933"/>
    </source>
</evidence>
<dbReference type="InterPro" id="IPR015421">
    <property type="entry name" value="PyrdxlP-dep_Trfase_major"/>
</dbReference>
<keyword evidence="4" id="KW-0663">Pyridoxal phosphate</keyword>
<comment type="cofactor">
    <cofactor evidence="1">
        <name>pyridoxal 5'-phosphate</name>
        <dbReference type="ChEBI" id="CHEBI:597326"/>
    </cofactor>
</comment>
<dbReference type="GO" id="GO:0008483">
    <property type="term" value="F:transaminase activity"/>
    <property type="evidence" value="ECO:0007669"/>
    <property type="project" value="UniProtKB-KW"/>
</dbReference>
<keyword evidence="7" id="KW-1185">Reference proteome</keyword>
<evidence type="ECO:0000256" key="4">
    <source>
        <dbReference type="ARBA" id="ARBA00022898"/>
    </source>
</evidence>
<dbReference type="Gene3D" id="3.90.1150.10">
    <property type="entry name" value="Aspartate Aminotransferase, domain 1"/>
    <property type="match status" value="1"/>
</dbReference>
<dbReference type="InterPro" id="IPR004839">
    <property type="entry name" value="Aminotransferase_I/II_large"/>
</dbReference>
<dbReference type="PANTHER" id="PTHR42790">
    <property type="entry name" value="AMINOTRANSFERASE"/>
    <property type="match status" value="1"/>
</dbReference>